<feature type="region of interest" description="Disordered" evidence="4">
    <location>
        <begin position="1268"/>
        <end position="1385"/>
    </location>
</feature>
<evidence type="ECO:0000256" key="3">
    <source>
        <dbReference type="ARBA" id="ARBA00023180"/>
    </source>
</evidence>
<evidence type="ECO:0000259" key="6">
    <source>
        <dbReference type="PROSITE" id="PS51233"/>
    </source>
</evidence>
<evidence type="ECO:0000256" key="4">
    <source>
        <dbReference type="SAM" id="MobiDB-lite"/>
    </source>
</evidence>
<keyword evidence="1" id="KW-0677">Repeat</keyword>
<feature type="compositionally biased region" description="Low complexity" evidence="4">
    <location>
        <begin position="1829"/>
        <end position="1838"/>
    </location>
</feature>
<feature type="compositionally biased region" description="Low complexity" evidence="4">
    <location>
        <begin position="1733"/>
        <end position="1742"/>
    </location>
</feature>
<feature type="domain" description="VWFD" evidence="6">
    <location>
        <begin position="2048"/>
        <end position="2261"/>
    </location>
</feature>
<feature type="compositionally biased region" description="Low complexity" evidence="4">
    <location>
        <begin position="1749"/>
        <end position="1758"/>
    </location>
</feature>
<feature type="compositionally biased region" description="Pro residues" evidence="4">
    <location>
        <begin position="1915"/>
        <end position="1924"/>
    </location>
</feature>
<feature type="domain" description="VWFD" evidence="6">
    <location>
        <begin position="506"/>
        <end position="684"/>
    </location>
</feature>
<dbReference type="GO" id="GO:0031012">
    <property type="term" value="C:extracellular matrix"/>
    <property type="evidence" value="ECO:0007669"/>
    <property type="project" value="TreeGrafter"/>
</dbReference>
<sequence length="2261" mass="251507">MQMGQADWNFLEQNKTLTASKERRKEDDVVTFLESGPLGLEGEACLEFWYLAPVAANGTELRAQLKSSVGLSEIWTSPVLQRDSWRQVFVPLNIIEPETQCPKGQICGPQTGSSRGISTSGICTIHSHTDCSTFDGVLFRFMDSCTYTLAKTCSPSDTLPLFSVEVINEQNRNSSLPTVQQVIVDMGNLRVSLLKRQTHRVVVNGVWKKIPLRLGNGTINIKSNPAAVELGTSFGLSVSYDNAGAVHVTLPSTYSDKVCGLCGNFNHLRGDDFRKPDGTNAQDATALAASWQTGQTTSSCDTILVPHQCDPLKEVEYASELYCGGLLSSTGPFAGCLSLIGAESYFRACVVGMCSSHGDPAVLCDTLQAYADICQEAGIAIPILRNSTFCPLQCGNNSHFNSCADGCPEVCSSLEIVGSCGSCEERCECDSGFKLSGGKCVQAEDCGCWYNGKHYEKGAIFSDGECVQQCQCVGNNEVHCTTMQCADDEVCKVKDGAKGCFPFKPATCSVYGDPHYITFDGMAYDFQGGCSYTLTTTCGRESSVQFSVIGHNMHPPLQHFTRSKLEAVSLQVDDLYVTLNQSGEVNNKRVQLPYSSNGMYGSVLVYLKKNYILLETTFGLRMMIDEQNRLFLKVDERYKYELCGLCGTYSEHQDDDFVTPGGQNATGPFEFGDSWKVPGTNKCISHPDDPRLCDYDEENEAYNECYTLLGENFKPCHETIHPSIYLNSCVYDYCATLGDQHTLCESLKSYAAACQVAGVELPHWQTDTACVCPINCDFEKSLCGWEQLVQDSFDWTRHSGPTPSSSTGPNQDHTTGAGFYMYIEGNNVTHGDSARLWSSMCHYDGPLCLHFWYHMYGSATAMALNIYLLKDNKITKLWSKMNNQGPEWYPGYVDIKVAGAFQIIVEGIRGSDAQSDVAIDDISMNFGSCSGSFPDLVSGTKFPSTSAEVLPSHPDGHYLYIEASSVTHGDTARLISSECSDSGPKCLQFWYHMYGSADTIGPPYLSGAVATRPPKPDGNTAPSSVPVPTTAAPEPPLVNVTAQLPVTAQPPVANVTIPSVVEATTTFNKVNVTEDSDNRPPHSVCQLDCNFEKDLCQWDQLLTDVFDWTRHSGSTPTMMTGPSSDHTTRDGNYLYIEANSASHGDTARLISSECSDSGPKCLQFWYHMYGSADTMGLHVYLLQDRLADAVWWKRNDQGNVWQLAQVDITTTGAFQVIFEGRRGSNDQSDVAIDDVSLNRGHCTDHNLQPKLSHKQQSNHIHLPQLNHSHKQQSNHNHQPQLNHSHKQLSNHNHQPKINHSHKQQSNHIHLPQLNHSHKQQSNHNHQPQLNHSHKQLSNHNHQPQINHSHKQQSNHIHLPQLNHSHKQQLNHNHQPQLNHSRKQQSNHIHLPQLNHSHKQQSNHIHLPQLNHSHKQQSNHNHQPQLNHSHKQLSNHNHQPQINHSHKQQSNHIHLPQLNHSHKQQLNHNHQPQLNHSRKQQSNHIHLPQLNHSHKQQLNHNHQPQLNHSHKQQSNHIHLPQLNHSHKQQSNHNHQPQLNHSHKQLSNHNHQPQINHSHKQQSNHIHLPQLNHSHKQQLNHNHQPQLNHSPQPQPQTTVKPHPPTTAQPQPQTTVKPQPPTTAQPQPQTTVKPQPPTTAQPQPQTTVKPQPPTTVKPQPPTTAQPQSQTTVKPHPPTTAQPQPQTTVKPQPQTTVKPQPPTTAQPQPQTTVKPQPPTTAQPQPQTTVKPQPPTTDQPQPQTTVKPHPPTTAQPQPQTTVKPQPPTTAQPQPQTTVKPHPPTTAQPQPQTTVKPQPPTTAQPQPQTTVKPQPPTTAQPQPQTTVKPQPPTTVQPQPQTTVKPQPPTTAQPQPQTTVKPHPPTTVKPQTTTATSEPTTTLRPQPTTTAGPQPTTTIKPHSTTGRPQTTTTSRSTTTGRPKPPITPVPTPSCAENSHHTTCVPTCSPTCTHLNGPPRCSNDEGCVQGCVCDEGFVRKGRVCVPIQQCGCVDRNGTKHHFDEVWYSNHCGQKCECEEDDGVGKIDCDDEEECDGNAVCLQNEEGDYYCQPTGFSECTIRGDPEYRTFDKMKHDFEGDHSYVLVRTNNLPDNLPQVYIEGINTVEDEDDSQHHDDSSSEEDQSRRVRDEDDDDDEEDDDDSNHNDESSEEHKEHYRLRELKIRVYDHIVVFKKNRRLVVDGRRTNIPATPTAGLHIWEHSSRIYLKTDFGLSVSFDGHSKAEIILPRIYKRKLGGLCGNFDGHKQNDWTKPDGTRARSVQEFGESWRV</sequence>
<dbReference type="PANTHER" id="PTHR11339">
    <property type="entry name" value="EXTRACELLULAR MATRIX GLYCOPROTEIN RELATED"/>
    <property type="match status" value="1"/>
</dbReference>
<dbReference type="Gene3D" id="2.60.120.200">
    <property type="match status" value="3"/>
</dbReference>
<dbReference type="SMART" id="SM00215">
    <property type="entry name" value="VWC_out"/>
    <property type="match status" value="1"/>
</dbReference>
<accession>A0A6J2RI83</accession>
<feature type="compositionally biased region" description="Low complexity" evidence="4">
    <location>
        <begin position="1637"/>
        <end position="1646"/>
    </location>
</feature>
<dbReference type="SUPFAM" id="SSF57567">
    <property type="entry name" value="Serine protease inhibitors"/>
    <property type="match status" value="2"/>
</dbReference>
<dbReference type="FunFam" id="2.60.120.200:FF:000128">
    <property type="entry name" value="enteropeptidase isoform X2"/>
    <property type="match status" value="1"/>
</dbReference>
<dbReference type="Gene3D" id="2.10.25.10">
    <property type="entry name" value="Laminin"/>
    <property type="match status" value="2"/>
</dbReference>
<dbReference type="Pfam" id="PF12714">
    <property type="entry name" value="TILa"/>
    <property type="match status" value="1"/>
</dbReference>
<dbReference type="InterPro" id="IPR001007">
    <property type="entry name" value="VWF_dom"/>
</dbReference>
<dbReference type="GeneID" id="115022344"/>
<feature type="compositionally biased region" description="Pro residues" evidence="4">
    <location>
        <begin position="1647"/>
        <end position="1660"/>
    </location>
</feature>
<dbReference type="InterPro" id="IPR014853">
    <property type="entry name" value="VWF/SSPO/ZAN-like_Cys-rich_dom"/>
</dbReference>
<keyword evidence="2" id="KW-1015">Disulfide bond</keyword>
<feature type="compositionally biased region" description="Polar residues" evidence="4">
    <location>
        <begin position="1337"/>
        <end position="1346"/>
    </location>
</feature>
<dbReference type="InterPro" id="IPR036084">
    <property type="entry name" value="Ser_inhib-like_sf"/>
</dbReference>
<feature type="compositionally biased region" description="Low complexity" evidence="4">
    <location>
        <begin position="1845"/>
        <end position="1854"/>
    </location>
</feature>
<dbReference type="Pfam" id="PF00094">
    <property type="entry name" value="VWD"/>
    <property type="match status" value="4"/>
</dbReference>
<keyword evidence="3" id="KW-0325">Glycoprotein</keyword>
<dbReference type="InParanoid" id="A0A6J2RI83"/>
<dbReference type="SMART" id="SM00832">
    <property type="entry name" value="C8"/>
    <property type="match status" value="2"/>
</dbReference>
<feature type="compositionally biased region" description="Low complexity" evidence="4">
    <location>
        <begin position="1813"/>
        <end position="1822"/>
    </location>
</feature>
<feature type="compositionally biased region" description="Low complexity" evidence="4">
    <location>
        <begin position="1797"/>
        <end position="1806"/>
    </location>
</feature>
<feature type="compositionally biased region" description="Low complexity" evidence="4">
    <location>
        <begin position="1701"/>
        <end position="1710"/>
    </location>
</feature>
<organism evidence="7 8">
    <name type="scientific">Cottoperca gobio</name>
    <name type="common">Frogmouth</name>
    <name type="synonym">Aphritis gobio</name>
    <dbReference type="NCBI Taxonomy" id="56716"/>
    <lineage>
        <taxon>Eukaryota</taxon>
        <taxon>Metazoa</taxon>
        <taxon>Chordata</taxon>
        <taxon>Craniata</taxon>
        <taxon>Vertebrata</taxon>
        <taxon>Euteleostomi</taxon>
        <taxon>Actinopterygii</taxon>
        <taxon>Neopterygii</taxon>
        <taxon>Teleostei</taxon>
        <taxon>Neoteleostei</taxon>
        <taxon>Acanthomorphata</taxon>
        <taxon>Eupercaria</taxon>
        <taxon>Perciformes</taxon>
        <taxon>Notothenioidei</taxon>
        <taxon>Bovichtidae</taxon>
        <taxon>Cottoperca</taxon>
    </lineage>
</organism>
<feature type="compositionally biased region" description="Polar residues" evidence="4">
    <location>
        <begin position="1545"/>
        <end position="1554"/>
    </location>
</feature>
<proteinExistence type="predicted"/>
<keyword evidence="7" id="KW-1185">Reference proteome</keyword>
<feature type="region of interest" description="Disordered" evidence="4">
    <location>
        <begin position="1412"/>
        <end position="1481"/>
    </location>
</feature>
<feature type="compositionally biased region" description="Basic and acidic residues" evidence="4">
    <location>
        <begin position="2103"/>
        <end position="2121"/>
    </location>
</feature>
<dbReference type="InterPro" id="IPR002919">
    <property type="entry name" value="TIL_dom"/>
</dbReference>
<dbReference type="SMART" id="SM00137">
    <property type="entry name" value="MAM"/>
    <property type="match status" value="2"/>
</dbReference>
<name>A0A6J2RI83_COTGO</name>
<feature type="region of interest" description="Disordered" evidence="4">
    <location>
        <begin position="2098"/>
        <end position="2146"/>
    </location>
</feature>
<dbReference type="GO" id="GO:0005615">
    <property type="term" value="C:extracellular space"/>
    <property type="evidence" value="ECO:0007669"/>
    <property type="project" value="TreeGrafter"/>
</dbReference>
<protein>
    <submittedName>
        <fullName evidence="8">Zonadhesin</fullName>
    </submittedName>
</protein>
<dbReference type="Proteomes" id="UP000504630">
    <property type="component" value="Chromosome 17"/>
</dbReference>
<feature type="compositionally biased region" description="Basic residues" evidence="4">
    <location>
        <begin position="1283"/>
        <end position="1304"/>
    </location>
</feature>
<feature type="compositionally biased region" description="Basic and acidic residues" evidence="4">
    <location>
        <begin position="2134"/>
        <end position="2146"/>
    </location>
</feature>
<feature type="compositionally biased region" description="Acidic residues" evidence="4">
    <location>
        <begin position="2122"/>
        <end position="2133"/>
    </location>
</feature>
<gene>
    <name evidence="8" type="primary">LOC115022344</name>
</gene>
<evidence type="ECO:0000259" key="5">
    <source>
        <dbReference type="PROSITE" id="PS50060"/>
    </source>
</evidence>
<reference evidence="8" key="1">
    <citation type="submission" date="2025-08" db="UniProtKB">
        <authorList>
            <consortium name="RefSeq"/>
        </authorList>
    </citation>
    <scope>IDENTIFICATION</scope>
</reference>
<evidence type="ECO:0000313" key="7">
    <source>
        <dbReference type="Proteomes" id="UP000504630"/>
    </source>
</evidence>
<feature type="compositionally biased region" description="Low complexity" evidence="4">
    <location>
        <begin position="1497"/>
        <end position="1506"/>
    </location>
</feature>
<dbReference type="Pfam" id="PF00629">
    <property type="entry name" value="MAM"/>
    <property type="match status" value="3"/>
</dbReference>
<feature type="region of interest" description="Disordered" evidence="4">
    <location>
        <begin position="1007"/>
        <end position="1034"/>
    </location>
</feature>
<feature type="domain" description="VWFD" evidence="6">
    <location>
        <begin position="121"/>
        <end position="301"/>
    </location>
</feature>
<dbReference type="OrthoDB" id="5945029at2759"/>
<feature type="region of interest" description="Disordered" evidence="4">
    <location>
        <begin position="1493"/>
        <end position="1927"/>
    </location>
</feature>
<feature type="compositionally biased region" description="Low complexity" evidence="4">
    <location>
        <begin position="1621"/>
        <end position="1630"/>
    </location>
</feature>
<dbReference type="InterPro" id="IPR001846">
    <property type="entry name" value="VWF_type-D"/>
</dbReference>
<feature type="compositionally biased region" description="Low complexity" evidence="4">
    <location>
        <begin position="1465"/>
        <end position="1474"/>
    </location>
</feature>
<dbReference type="InterPro" id="IPR000998">
    <property type="entry name" value="MAM_dom"/>
</dbReference>
<feature type="compositionally biased region" description="Polar residues" evidence="4">
    <location>
        <begin position="1433"/>
        <end position="1442"/>
    </location>
</feature>
<dbReference type="Pfam" id="PF08742">
    <property type="entry name" value="C8"/>
    <property type="match status" value="2"/>
</dbReference>
<feature type="compositionally biased region" description="Low complexity" evidence="4">
    <location>
        <begin position="1369"/>
        <end position="1378"/>
    </location>
</feature>
<dbReference type="PROSITE" id="PS51233">
    <property type="entry name" value="VWFD"/>
    <property type="match status" value="3"/>
</dbReference>
<dbReference type="KEGG" id="cgob:115022344"/>
<dbReference type="PRINTS" id="PR00020">
    <property type="entry name" value="MAMDOMAIN"/>
</dbReference>
<dbReference type="PROSITE" id="PS50060">
    <property type="entry name" value="MAM_2"/>
    <property type="match status" value="2"/>
</dbReference>
<dbReference type="SUPFAM" id="SSF49899">
    <property type="entry name" value="Concanavalin A-like lectins/glucanases"/>
    <property type="match status" value="3"/>
</dbReference>
<dbReference type="CDD" id="cd06263">
    <property type="entry name" value="MAM"/>
    <property type="match status" value="2"/>
</dbReference>
<dbReference type="SMART" id="SM00216">
    <property type="entry name" value="VWD"/>
    <property type="match status" value="3"/>
</dbReference>
<feature type="compositionally biased region" description="Low complexity" evidence="4">
    <location>
        <begin position="1717"/>
        <end position="1726"/>
    </location>
</feature>
<feature type="compositionally biased region" description="Low complexity" evidence="4">
    <location>
        <begin position="1577"/>
        <end position="1589"/>
    </location>
</feature>
<feature type="compositionally biased region" description="Low complexity" evidence="4">
    <location>
        <begin position="1765"/>
        <end position="1774"/>
    </location>
</feature>
<feature type="compositionally biased region" description="Low complexity" evidence="4">
    <location>
        <begin position="1781"/>
        <end position="1790"/>
    </location>
</feature>
<dbReference type="CDD" id="cd19941">
    <property type="entry name" value="TIL"/>
    <property type="match status" value="2"/>
</dbReference>
<evidence type="ECO:0000256" key="1">
    <source>
        <dbReference type="ARBA" id="ARBA00022737"/>
    </source>
</evidence>
<feature type="domain" description="MAM" evidence="5">
    <location>
        <begin position="774"/>
        <end position="931"/>
    </location>
</feature>
<dbReference type="InterPro" id="IPR013320">
    <property type="entry name" value="ConA-like_dom_sf"/>
</dbReference>
<dbReference type="RefSeq" id="XP_029309172.1">
    <property type="nucleotide sequence ID" value="XM_029453312.1"/>
</dbReference>
<dbReference type="GO" id="GO:0016020">
    <property type="term" value="C:membrane"/>
    <property type="evidence" value="ECO:0007669"/>
    <property type="project" value="InterPro"/>
</dbReference>
<dbReference type="PANTHER" id="PTHR11339:SF374">
    <property type="entry name" value="ZONADHESIN"/>
    <property type="match status" value="1"/>
</dbReference>
<dbReference type="Pfam" id="PF01826">
    <property type="entry name" value="TIL"/>
    <property type="match status" value="2"/>
</dbReference>
<dbReference type="InterPro" id="IPR025615">
    <property type="entry name" value="TILa_dom"/>
</dbReference>
<feature type="domain" description="MAM" evidence="5">
    <location>
        <begin position="1087"/>
        <end position="1244"/>
    </location>
</feature>
<evidence type="ECO:0000313" key="8">
    <source>
        <dbReference type="RefSeq" id="XP_029309172.1"/>
    </source>
</evidence>
<evidence type="ECO:0000256" key="2">
    <source>
        <dbReference type="ARBA" id="ARBA00023157"/>
    </source>
</evidence>
<feature type="compositionally biased region" description="Low complexity" evidence="4">
    <location>
        <begin position="1605"/>
        <end position="1614"/>
    </location>
</feature>
<dbReference type="InterPro" id="IPR050780">
    <property type="entry name" value="Mucin_vWF_Thrombospondin_sf"/>
</dbReference>
<feature type="compositionally biased region" description="Low complexity" evidence="4">
    <location>
        <begin position="1861"/>
        <end position="1914"/>
    </location>
</feature>
<feature type="compositionally biased region" description="Low complexity" evidence="4">
    <location>
        <begin position="1677"/>
        <end position="1694"/>
    </location>
</feature>